<dbReference type="Proteomes" id="UP000324575">
    <property type="component" value="Unassembled WGS sequence"/>
</dbReference>
<evidence type="ECO:0000259" key="2">
    <source>
        <dbReference type="Pfam" id="PF17761"/>
    </source>
</evidence>
<gene>
    <name evidence="3" type="ORF">EZS26_000688</name>
</gene>
<name>A0A5M8P3M8_9BACT</name>
<accession>A0A5M8P3M8</accession>
<protein>
    <recommendedName>
        <fullName evidence="5">Cytoplasmic protein</fullName>
    </recommendedName>
</protein>
<sequence length="297" mass="34631">MNFQILIKQIQSVQSVLQSTTAHTINVALTVRNWLIGYYIVEFEQQGEDRAQYGERLLKNLAEKLQTKGMTEQRFREFRRLYQAFPQIAEEIVNVLPPDTIRLLQTVESNLPIRQTVSGEFNLSTRRTSGEFQVIKNKQDTINIPAKLLLKKLPYSHLDKIAQIENPMKRVFYVVECVKGCWSFRELERQINTLYYERSGLSKNKKALSAFINQQSVQLQPKDVINTPIALEFLGLSERALVTENDLEQAILDNLQHFLLKMGRGFCFEARQKRILIDNDYFCTKISYRIAGREYVE</sequence>
<dbReference type="Pfam" id="PF06250">
    <property type="entry name" value="YhcG_C"/>
    <property type="match status" value="1"/>
</dbReference>
<organism evidence="3 4">
    <name type="scientific">Candidatus Ordinivivax streblomastigis</name>
    <dbReference type="NCBI Taxonomy" id="2540710"/>
    <lineage>
        <taxon>Bacteria</taxon>
        <taxon>Pseudomonadati</taxon>
        <taxon>Bacteroidota</taxon>
        <taxon>Bacteroidia</taxon>
        <taxon>Bacteroidales</taxon>
        <taxon>Candidatus Ordinivivax</taxon>
    </lineage>
</organism>
<dbReference type="PANTHER" id="PTHR30547:SF5">
    <property type="entry name" value="NUCLEASE YHCG-RELATED"/>
    <property type="match status" value="1"/>
</dbReference>
<feature type="domain" description="YhcG N-terminal" evidence="2">
    <location>
        <begin position="17"/>
        <end position="102"/>
    </location>
</feature>
<proteinExistence type="predicted"/>
<dbReference type="InterPro" id="IPR053148">
    <property type="entry name" value="PD-DEXK-like_domain"/>
</dbReference>
<feature type="domain" description="YhcG N-terminal" evidence="2">
    <location>
        <begin position="148"/>
        <end position="198"/>
    </location>
</feature>
<comment type="caution">
    <text evidence="3">The sequence shown here is derived from an EMBL/GenBank/DDBJ whole genome shotgun (WGS) entry which is preliminary data.</text>
</comment>
<dbReference type="PANTHER" id="PTHR30547">
    <property type="entry name" value="UNCHARACTERIZED PROTEIN YHCG-RELATED"/>
    <property type="match status" value="1"/>
</dbReference>
<dbReference type="InterPro" id="IPR041527">
    <property type="entry name" value="YhcG_N"/>
</dbReference>
<evidence type="ECO:0000313" key="3">
    <source>
        <dbReference type="EMBL" id="KAA6303085.1"/>
    </source>
</evidence>
<reference evidence="3 4" key="1">
    <citation type="submission" date="2019-03" db="EMBL/GenBank/DDBJ databases">
        <title>Single cell metagenomics reveals metabolic interactions within the superorganism composed of flagellate Streblomastix strix and complex community of Bacteroidetes bacteria on its surface.</title>
        <authorList>
            <person name="Treitli S.C."/>
            <person name="Kolisko M."/>
            <person name="Husnik F."/>
            <person name="Keeling P."/>
            <person name="Hampl V."/>
        </authorList>
    </citation>
    <scope>NUCLEOTIDE SEQUENCE [LARGE SCALE GENOMIC DNA]</scope>
    <source>
        <strain evidence="3">St1</strain>
    </source>
</reference>
<evidence type="ECO:0000313" key="4">
    <source>
        <dbReference type="Proteomes" id="UP000324575"/>
    </source>
</evidence>
<dbReference type="EMBL" id="SNRX01000003">
    <property type="protein sequence ID" value="KAA6303085.1"/>
    <property type="molecule type" value="Genomic_DNA"/>
</dbReference>
<dbReference type="AlphaFoldDB" id="A0A5M8P3M8"/>
<evidence type="ECO:0008006" key="5">
    <source>
        <dbReference type="Google" id="ProtNLM"/>
    </source>
</evidence>
<dbReference type="Pfam" id="PF17761">
    <property type="entry name" value="DUF1016_N"/>
    <property type="match status" value="2"/>
</dbReference>
<feature type="domain" description="YhcG PDDEXK nuclease" evidence="1">
    <location>
        <begin position="223"/>
        <end position="283"/>
    </location>
</feature>
<dbReference type="InterPro" id="IPR009362">
    <property type="entry name" value="YhcG_C"/>
</dbReference>
<evidence type="ECO:0000259" key="1">
    <source>
        <dbReference type="Pfam" id="PF06250"/>
    </source>
</evidence>